<comment type="caution">
    <text evidence="2">The sequence shown here is derived from an EMBL/GenBank/DDBJ whole genome shotgun (WGS) entry which is preliminary data.</text>
</comment>
<proteinExistence type="predicted"/>
<organism evidence="2 3">
    <name type="scientific">Salipaludibacillus agaradhaerens</name>
    <name type="common">Bacillus agaradhaerens</name>
    <dbReference type="NCBI Taxonomy" id="76935"/>
    <lineage>
        <taxon>Bacteria</taxon>
        <taxon>Bacillati</taxon>
        <taxon>Bacillota</taxon>
        <taxon>Bacilli</taxon>
        <taxon>Bacillales</taxon>
        <taxon>Bacillaceae</taxon>
    </lineage>
</organism>
<dbReference type="AlphaFoldDB" id="A0A9Q4B3P5"/>
<dbReference type="RefSeq" id="WP_257821979.1">
    <property type="nucleotide sequence ID" value="NZ_JABXYM010000001.1"/>
</dbReference>
<evidence type="ECO:0000313" key="2">
    <source>
        <dbReference type="EMBL" id="MCR6097565.1"/>
    </source>
</evidence>
<protein>
    <submittedName>
        <fullName evidence="2">Uncharacterized protein</fullName>
    </submittedName>
</protein>
<evidence type="ECO:0000313" key="3">
    <source>
        <dbReference type="Proteomes" id="UP001057753"/>
    </source>
</evidence>
<feature type="transmembrane region" description="Helical" evidence="1">
    <location>
        <begin position="112"/>
        <end position="134"/>
    </location>
</feature>
<dbReference type="EMBL" id="JABXYM010000001">
    <property type="protein sequence ID" value="MCR6097565.1"/>
    <property type="molecule type" value="Genomic_DNA"/>
</dbReference>
<keyword evidence="1" id="KW-0472">Membrane</keyword>
<accession>A0A9Q4B3P5</accession>
<reference evidence="2" key="1">
    <citation type="submission" date="2020-06" db="EMBL/GenBank/DDBJ databases">
        <title>Insight into the genomes of haloalkaliphilic bacilli from Kenyan soda lakes.</title>
        <authorList>
            <person name="Mwirichia R."/>
            <person name="Villamizar G.C."/>
            <person name="Poehlein A."/>
            <person name="Mugweru J."/>
            <person name="Kipnyargis A."/>
            <person name="Kiplimo D."/>
            <person name="Orwa P."/>
            <person name="Daniel R."/>
        </authorList>
    </citation>
    <scope>NUCLEOTIDE SEQUENCE</scope>
    <source>
        <strain evidence="2">B1096_S55</strain>
    </source>
</reference>
<keyword evidence="1" id="KW-0812">Transmembrane</keyword>
<evidence type="ECO:0000256" key="1">
    <source>
        <dbReference type="SAM" id="Phobius"/>
    </source>
</evidence>
<keyword evidence="1" id="KW-1133">Transmembrane helix</keyword>
<sequence>MKDMIKCLVFMMGMVGGIISVLMAVIYMTALLMPTDMSLMSWQALWMLAMAIFVWLIPVQFIDLLKLIPIQRRMRRIVYPHLLTVLQITSFTCYMVVLNSWLKNVAFSSKGLIIFTFVIICTARFSYYCLVCYLRKQAIGRVTTSR</sequence>
<feature type="transmembrane region" description="Helical" evidence="1">
    <location>
        <begin position="7"/>
        <end position="32"/>
    </location>
</feature>
<dbReference type="Proteomes" id="UP001057753">
    <property type="component" value="Unassembled WGS sequence"/>
</dbReference>
<keyword evidence="3" id="KW-1185">Reference proteome</keyword>
<feature type="transmembrane region" description="Helical" evidence="1">
    <location>
        <begin position="77"/>
        <end position="97"/>
    </location>
</feature>
<name>A0A9Q4B3P5_SALAG</name>
<gene>
    <name evidence="2" type="ORF">HXA33_13520</name>
</gene>
<feature type="transmembrane region" description="Helical" evidence="1">
    <location>
        <begin position="44"/>
        <end position="65"/>
    </location>
</feature>